<protein>
    <recommendedName>
        <fullName evidence="6">Pentatricopeptide repeat-containing protein</fullName>
    </recommendedName>
</protein>
<dbReference type="AlphaFoldDB" id="A0A8X8ZUW0"/>
<evidence type="ECO:0000256" key="2">
    <source>
        <dbReference type="PROSITE-ProRule" id="PRU00708"/>
    </source>
</evidence>
<evidence type="ECO:0000256" key="1">
    <source>
        <dbReference type="ARBA" id="ARBA00022737"/>
    </source>
</evidence>
<keyword evidence="5" id="KW-1185">Reference proteome</keyword>
<evidence type="ECO:0000313" key="4">
    <source>
        <dbReference type="EMBL" id="KAG6417882.1"/>
    </source>
</evidence>
<dbReference type="GO" id="GO:0009451">
    <property type="term" value="P:RNA modification"/>
    <property type="evidence" value="ECO:0007669"/>
    <property type="project" value="InterPro"/>
</dbReference>
<dbReference type="GO" id="GO:0003723">
    <property type="term" value="F:RNA binding"/>
    <property type="evidence" value="ECO:0007669"/>
    <property type="project" value="InterPro"/>
</dbReference>
<dbReference type="Gene3D" id="1.25.40.10">
    <property type="entry name" value="Tetratricopeptide repeat domain"/>
    <property type="match status" value="1"/>
</dbReference>
<evidence type="ECO:0000256" key="3">
    <source>
        <dbReference type="SAM" id="MobiDB-lite"/>
    </source>
</evidence>
<dbReference type="Pfam" id="PF01535">
    <property type="entry name" value="PPR"/>
    <property type="match status" value="2"/>
</dbReference>
<proteinExistence type="predicted"/>
<feature type="compositionally biased region" description="Basic and acidic residues" evidence="3">
    <location>
        <begin position="12"/>
        <end position="25"/>
    </location>
</feature>
<dbReference type="PROSITE" id="PS51375">
    <property type="entry name" value="PPR"/>
    <property type="match status" value="1"/>
</dbReference>
<feature type="repeat" description="PPR" evidence="2">
    <location>
        <begin position="74"/>
        <end position="108"/>
    </location>
</feature>
<comment type="caution">
    <text evidence="4">The sequence shown here is derived from an EMBL/GenBank/DDBJ whole genome shotgun (WGS) entry which is preliminary data.</text>
</comment>
<reference evidence="4" key="2">
    <citation type="submission" date="2020-08" db="EMBL/GenBank/DDBJ databases">
        <title>Plant Genome Project.</title>
        <authorList>
            <person name="Zhang R.-G."/>
        </authorList>
    </citation>
    <scope>NUCLEOTIDE SEQUENCE</scope>
    <source>
        <strain evidence="4">Huo1</strain>
        <tissue evidence="4">Leaf</tissue>
    </source>
</reference>
<dbReference type="EMBL" id="PNBA02000007">
    <property type="protein sequence ID" value="KAG6417882.1"/>
    <property type="molecule type" value="Genomic_DNA"/>
</dbReference>
<dbReference type="NCBIfam" id="TIGR00756">
    <property type="entry name" value="PPR"/>
    <property type="match status" value="2"/>
</dbReference>
<feature type="region of interest" description="Disordered" evidence="3">
    <location>
        <begin position="1"/>
        <end position="25"/>
    </location>
</feature>
<organism evidence="4">
    <name type="scientific">Salvia splendens</name>
    <name type="common">Scarlet sage</name>
    <dbReference type="NCBI Taxonomy" id="180675"/>
    <lineage>
        <taxon>Eukaryota</taxon>
        <taxon>Viridiplantae</taxon>
        <taxon>Streptophyta</taxon>
        <taxon>Embryophyta</taxon>
        <taxon>Tracheophyta</taxon>
        <taxon>Spermatophyta</taxon>
        <taxon>Magnoliopsida</taxon>
        <taxon>eudicotyledons</taxon>
        <taxon>Gunneridae</taxon>
        <taxon>Pentapetalae</taxon>
        <taxon>asterids</taxon>
        <taxon>lamiids</taxon>
        <taxon>Lamiales</taxon>
        <taxon>Lamiaceae</taxon>
        <taxon>Nepetoideae</taxon>
        <taxon>Mentheae</taxon>
        <taxon>Salviinae</taxon>
        <taxon>Salvia</taxon>
        <taxon>Salvia subgen. Calosphace</taxon>
        <taxon>core Calosphace</taxon>
    </lineage>
</organism>
<dbReference type="Proteomes" id="UP000298416">
    <property type="component" value="Unassembled WGS sequence"/>
</dbReference>
<reference evidence="4" key="1">
    <citation type="submission" date="2018-01" db="EMBL/GenBank/DDBJ databases">
        <authorList>
            <person name="Mao J.F."/>
        </authorList>
    </citation>
    <scope>NUCLEOTIDE SEQUENCE</scope>
    <source>
        <strain evidence="4">Huo1</strain>
        <tissue evidence="4">Leaf</tissue>
    </source>
</reference>
<dbReference type="InterPro" id="IPR046960">
    <property type="entry name" value="PPR_At4g14850-like_plant"/>
</dbReference>
<dbReference type="PANTHER" id="PTHR47926">
    <property type="entry name" value="PENTATRICOPEPTIDE REPEAT-CONTAINING PROTEIN"/>
    <property type="match status" value="1"/>
</dbReference>
<keyword evidence="1" id="KW-0677">Repeat</keyword>
<sequence>MASSVGRRVSKERKTQDHGYNKKGDEEIQFGSHEESLILRRQRKLLGAWSRGFGFVTFNEVVVRKVFDEIRERNVISWNSLLSGYVKCGDLAMELSVFDEMPEKDVVSLTSMVSGYARGKDMEQAYELFRRIPESFK</sequence>
<dbReference type="InterPro" id="IPR002885">
    <property type="entry name" value="PPR_rpt"/>
</dbReference>
<evidence type="ECO:0000313" key="5">
    <source>
        <dbReference type="Proteomes" id="UP000298416"/>
    </source>
</evidence>
<dbReference type="PANTHER" id="PTHR47926:SF497">
    <property type="entry name" value="TETRATRICOPEPTIDE-LIKE HELICAL DOMAIN SUPERFAMILY"/>
    <property type="match status" value="1"/>
</dbReference>
<accession>A0A8X8ZUW0</accession>
<evidence type="ECO:0008006" key="6">
    <source>
        <dbReference type="Google" id="ProtNLM"/>
    </source>
</evidence>
<name>A0A8X8ZUW0_SALSN</name>
<gene>
    <name evidence="4" type="ORF">SASPL_120079</name>
</gene>
<dbReference type="InterPro" id="IPR011990">
    <property type="entry name" value="TPR-like_helical_dom_sf"/>
</dbReference>